<dbReference type="AlphaFoldDB" id="A0A8S9XTC4"/>
<dbReference type="PANTHER" id="PTHR12582">
    <property type="entry name" value="NETRIN RECEPTOR UNC5"/>
    <property type="match status" value="1"/>
</dbReference>
<dbReference type="PANTHER" id="PTHR12582:SF47">
    <property type="entry name" value="NETRIN RECEPTOR UNC-5"/>
    <property type="match status" value="1"/>
</dbReference>
<keyword evidence="4" id="KW-1185">Reference proteome</keyword>
<organism evidence="3 4">
    <name type="scientific">Apolygus lucorum</name>
    <name type="common">Small green plant bug</name>
    <name type="synonym">Lygocoris lucorum</name>
    <dbReference type="NCBI Taxonomy" id="248454"/>
    <lineage>
        <taxon>Eukaryota</taxon>
        <taxon>Metazoa</taxon>
        <taxon>Ecdysozoa</taxon>
        <taxon>Arthropoda</taxon>
        <taxon>Hexapoda</taxon>
        <taxon>Insecta</taxon>
        <taxon>Pterygota</taxon>
        <taxon>Neoptera</taxon>
        <taxon>Paraneoptera</taxon>
        <taxon>Hemiptera</taxon>
        <taxon>Heteroptera</taxon>
        <taxon>Panheteroptera</taxon>
        <taxon>Cimicomorpha</taxon>
        <taxon>Miridae</taxon>
        <taxon>Mirini</taxon>
        <taxon>Apolygus</taxon>
    </lineage>
</organism>
<evidence type="ECO:0000259" key="1">
    <source>
        <dbReference type="Pfam" id="PF00531"/>
    </source>
</evidence>
<name>A0A8S9XTC4_APOLU</name>
<feature type="domain" description="Death" evidence="1">
    <location>
        <begin position="150"/>
        <end position="179"/>
    </location>
</feature>
<dbReference type="InterPro" id="IPR000488">
    <property type="entry name" value="Death_dom"/>
</dbReference>
<gene>
    <name evidence="3" type="ORF">GE061_012000</name>
</gene>
<reference evidence="3" key="1">
    <citation type="journal article" date="2021" name="Mol. Ecol. Resour.">
        <title>Apolygus lucorum genome provides insights into omnivorousness and mesophyll feeding.</title>
        <authorList>
            <person name="Liu Y."/>
            <person name="Liu H."/>
            <person name="Wang H."/>
            <person name="Huang T."/>
            <person name="Liu B."/>
            <person name="Yang B."/>
            <person name="Yin L."/>
            <person name="Li B."/>
            <person name="Zhang Y."/>
            <person name="Zhang S."/>
            <person name="Jiang F."/>
            <person name="Zhang X."/>
            <person name="Ren Y."/>
            <person name="Wang B."/>
            <person name="Wang S."/>
            <person name="Lu Y."/>
            <person name="Wu K."/>
            <person name="Fan W."/>
            <person name="Wang G."/>
        </authorList>
    </citation>
    <scope>NUCLEOTIDE SEQUENCE</scope>
    <source>
        <strain evidence="3">12Hb</strain>
    </source>
</reference>
<evidence type="ECO:0000259" key="2">
    <source>
        <dbReference type="Pfam" id="PF17217"/>
    </source>
</evidence>
<comment type="caution">
    <text evidence="3">The sequence shown here is derived from an EMBL/GenBank/DDBJ whole genome shotgun (WGS) entry which is preliminary data.</text>
</comment>
<dbReference type="GO" id="GO:0005042">
    <property type="term" value="F:netrin receptor activity"/>
    <property type="evidence" value="ECO:0007669"/>
    <property type="project" value="InterPro"/>
</dbReference>
<dbReference type="Pfam" id="PF17217">
    <property type="entry name" value="UPA"/>
    <property type="match status" value="1"/>
</dbReference>
<dbReference type="GO" id="GO:0016020">
    <property type="term" value="C:membrane"/>
    <property type="evidence" value="ECO:0007669"/>
    <property type="project" value="InterPro"/>
</dbReference>
<dbReference type="InterPro" id="IPR037936">
    <property type="entry name" value="UNC5A-D"/>
</dbReference>
<dbReference type="OrthoDB" id="5973910at2759"/>
<dbReference type="Proteomes" id="UP000466442">
    <property type="component" value="Unassembled WGS sequence"/>
</dbReference>
<proteinExistence type="predicted"/>
<dbReference type="EMBL" id="WIXP02000004">
    <property type="protein sequence ID" value="KAF6211488.1"/>
    <property type="molecule type" value="Genomic_DNA"/>
</dbReference>
<evidence type="ECO:0000313" key="4">
    <source>
        <dbReference type="Proteomes" id="UP000466442"/>
    </source>
</evidence>
<protein>
    <submittedName>
        <fullName evidence="3">Uncharacterized protein</fullName>
    </submittedName>
</protein>
<dbReference type="InterPro" id="IPR033772">
    <property type="entry name" value="UPA"/>
</dbReference>
<accession>A0A8S9XTC4</accession>
<sequence length="247" mass="27675">GVVQMEKKLGGCLVDKPKILLFQDGGGNLCLSLEDIGPGWRSKPQAEYQEIPFQHVWNSTQTHLHCSFTLERTDRLTSNVNFKVLSCQKGCQNHRQIFRVNAELRPESSLSSLIPPSPAIGKCRTVTSSSGCGSSVTTCDPPFRFSKTLRKQLCQCLDPPNARSNDWRMLAQKLNVDRYIIISLPKLVLPTTSSTCGKPDIGPSAVTDLLNIFRVMEEATRDPPRERARSLDLKRFLTKKLLSYELN</sequence>
<evidence type="ECO:0000313" key="3">
    <source>
        <dbReference type="EMBL" id="KAF6211488.1"/>
    </source>
</evidence>
<dbReference type="GO" id="GO:0008045">
    <property type="term" value="P:motor neuron axon guidance"/>
    <property type="evidence" value="ECO:0007669"/>
    <property type="project" value="TreeGrafter"/>
</dbReference>
<dbReference type="SUPFAM" id="SSF47986">
    <property type="entry name" value="DEATH domain"/>
    <property type="match status" value="1"/>
</dbReference>
<dbReference type="Gene3D" id="1.10.533.10">
    <property type="entry name" value="Death Domain, Fas"/>
    <property type="match status" value="1"/>
</dbReference>
<feature type="domain" description="UPA" evidence="2">
    <location>
        <begin position="1"/>
        <end position="104"/>
    </location>
</feature>
<dbReference type="InterPro" id="IPR011029">
    <property type="entry name" value="DEATH-like_dom_sf"/>
</dbReference>
<dbReference type="Pfam" id="PF00531">
    <property type="entry name" value="Death"/>
    <property type="match status" value="1"/>
</dbReference>
<feature type="non-terminal residue" evidence="3">
    <location>
        <position position="1"/>
    </location>
</feature>